<evidence type="ECO:0000313" key="3">
    <source>
        <dbReference type="Proteomes" id="UP000028547"/>
    </source>
</evidence>
<proteinExistence type="predicted"/>
<dbReference type="AlphaFoldDB" id="A0A084SND3"/>
<evidence type="ECO:0000313" key="2">
    <source>
        <dbReference type="EMBL" id="KFA89968.1"/>
    </source>
</evidence>
<comment type="caution">
    <text evidence="2">The sequence shown here is derived from an EMBL/GenBank/DDBJ whole genome shotgun (WGS) entry which is preliminary data.</text>
</comment>
<feature type="region of interest" description="Disordered" evidence="1">
    <location>
        <begin position="1"/>
        <end position="40"/>
    </location>
</feature>
<dbReference type="EMBL" id="JPMI01000228">
    <property type="protein sequence ID" value="KFA89968.1"/>
    <property type="molecule type" value="Genomic_DNA"/>
</dbReference>
<reference evidence="2 3" key="1">
    <citation type="submission" date="2014-07" db="EMBL/GenBank/DDBJ databases">
        <title>Draft Genome Sequence of Gephyronic Acid Producer, Cystobacter violaceus Strain Cb vi76.</title>
        <authorList>
            <person name="Stevens D.C."/>
            <person name="Young J."/>
            <person name="Carmichael R."/>
            <person name="Tan J."/>
            <person name="Taylor R.E."/>
        </authorList>
    </citation>
    <scope>NUCLEOTIDE SEQUENCE [LARGE SCALE GENOMIC DNA]</scope>
    <source>
        <strain evidence="2 3">Cb vi76</strain>
    </source>
</reference>
<protein>
    <submittedName>
        <fullName evidence="2">Uncharacterized protein</fullName>
    </submittedName>
</protein>
<organism evidence="2 3">
    <name type="scientific">Archangium violaceum Cb vi76</name>
    <dbReference type="NCBI Taxonomy" id="1406225"/>
    <lineage>
        <taxon>Bacteria</taxon>
        <taxon>Pseudomonadati</taxon>
        <taxon>Myxococcota</taxon>
        <taxon>Myxococcia</taxon>
        <taxon>Myxococcales</taxon>
        <taxon>Cystobacterineae</taxon>
        <taxon>Archangiaceae</taxon>
        <taxon>Archangium</taxon>
    </lineage>
</organism>
<gene>
    <name evidence="2" type="ORF">Q664_31500</name>
</gene>
<dbReference type="RefSeq" id="WP_043403593.1">
    <property type="nucleotide sequence ID" value="NZ_JPMI01000228.1"/>
</dbReference>
<accession>A0A084SND3</accession>
<evidence type="ECO:0000256" key="1">
    <source>
        <dbReference type="SAM" id="MobiDB-lite"/>
    </source>
</evidence>
<name>A0A084SND3_9BACT</name>
<sequence length="134" mass="14730">MPTRRKKKAPEETNAPEESKPPEESEENVPEEPEETGPKVVSLNRELSVIGLSVRCAQIAATMEAHGFMDEDMKADSPHGVSSVLALVGARLDLLQAVIRREVNPAVLWGSHNAVGEHEARVDEDVLLTEWNRA</sequence>
<dbReference type="Proteomes" id="UP000028547">
    <property type="component" value="Unassembled WGS sequence"/>
</dbReference>
<feature type="compositionally biased region" description="Acidic residues" evidence="1">
    <location>
        <begin position="24"/>
        <end position="35"/>
    </location>
</feature>